<dbReference type="PANTHER" id="PTHR30486">
    <property type="entry name" value="TWITCHING MOTILITY PROTEIN PILT"/>
    <property type="match status" value="1"/>
</dbReference>
<evidence type="ECO:0000256" key="1">
    <source>
        <dbReference type="ARBA" id="ARBA00006611"/>
    </source>
</evidence>
<dbReference type="EMBL" id="FOUO01000013">
    <property type="protein sequence ID" value="SFM59582.1"/>
    <property type="molecule type" value="Genomic_DNA"/>
</dbReference>
<reference evidence="3 4" key="1">
    <citation type="submission" date="2016-10" db="EMBL/GenBank/DDBJ databases">
        <authorList>
            <person name="de Groot N.N."/>
        </authorList>
    </citation>
    <scope>NUCLEOTIDE SEQUENCE [LARGE SCALE GENOMIC DNA]</scope>
    <source>
        <strain evidence="3 4">DSM 4180</strain>
    </source>
</reference>
<dbReference type="PROSITE" id="PS00662">
    <property type="entry name" value="T2SP_E"/>
    <property type="match status" value="1"/>
</dbReference>
<dbReference type="Pfam" id="PF00437">
    <property type="entry name" value="T2SSE"/>
    <property type="match status" value="1"/>
</dbReference>
<protein>
    <submittedName>
        <fullName evidence="3">Twitching motility protein PilT</fullName>
    </submittedName>
</protein>
<dbReference type="SUPFAM" id="SSF52540">
    <property type="entry name" value="P-loop containing nucleoside triphosphate hydrolases"/>
    <property type="match status" value="1"/>
</dbReference>
<dbReference type="CDD" id="cd01131">
    <property type="entry name" value="PilT"/>
    <property type="match status" value="1"/>
</dbReference>
<dbReference type="GO" id="GO:0005524">
    <property type="term" value="F:ATP binding"/>
    <property type="evidence" value="ECO:0007669"/>
    <property type="project" value="InterPro"/>
</dbReference>
<feature type="domain" description="Bacterial type II secretion system protein E" evidence="2">
    <location>
        <begin position="194"/>
        <end position="208"/>
    </location>
</feature>
<dbReference type="Proteomes" id="UP000199556">
    <property type="component" value="Unassembled WGS sequence"/>
</dbReference>
<dbReference type="SMART" id="SM00382">
    <property type="entry name" value="AAA"/>
    <property type="match status" value="1"/>
</dbReference>
<dbReference type="InterPro" id="IPR001482">
    <property type="entry name" value="T2SS/T4SS_dom"/>
</dbReference>
<dbReference type="GO" id="GO:0016887">
    <property type="term" value="F:ATP hydrolysis activity"/>
    <property type="evidence" value="ECO:0007669"/>
    <property type="project" value="InterPro"/>
</dbReference>
<comment type="similarity">
    <text evidence="1">Belongs to the GSP E family.</text>
</comment>
<dbReference type="RefSeq" id="WP_090486313.1">
    <property type="nucleotide sequence ID" value="NZ_FOUO01000013.1"/>
</dbReference>
<keyword evidence="4" id="KW-1185">Reference proteome</keyword>
<dbReference type="PANTHER" id="PTHR30486:SF6">
    <property type="entry name" value="TYPE IV PILUS RETRACTATION ATPASE PILT"/>
    <property type="match status" value="1"/>
</dbReference>
<dbReference type="InterPro" id="IPR003593">
    <property type="entry name" value="AAA+_ATPase"/>
</dbReference>
<gene>
    <name evidence="3" type="ORF">SAMN05421721_11316</name>
</gene>
<evidence type="ECO:0000313" key="3">
    <source>
        <dbReference type="EMBL" id="SFM59582.1"/>
    </source>
</evidence>
<dbReference type="AlphaFoldDB" id="A0A1I4S4Z9"/>
<evidence type="ECO:0000259" key="2">
    <source>
        <dbReference type="PROSITE" id="PS00662"/>
    </source>
</evidence>
<proteinExistence type="inferred from homology"/>
<dbReference type="Gene3D" id="3.40.50.300">
    <property type="entry name" value="P-loop containing nucleotide triphosphate hydrolases"/>
    <property type="match status" value="1"/>
</dbReference>
<dbReference type="OrthoDB" id="9804785at2"/>
<dbReference type="NCBIfam" id="TIGR01420">
    <property type="entry name" value="pilT_fam"/>
    <property type="match status" value="1"/>
</dbReference>
<accession>A0A1I4S4Z9</accession>
<organism evidence="3 4">
    <name type="scientific">Ectothiorhodospira mobilis</name>
    <dbReference type="NCBI Taxonomy" id="195064"/>
    <lineage>
        <taxon>Bacteria</taxon>
        <taxon>Pseudomonadati</taxon>
        <taxon>Pseudomonadota</taxon>
        <taxon>Gammaproteobacteria</taxon>
        <taxon>Chromatiales</taxon>
        <taxon>Ectothiorhodospiraceae</taxon>
        <taxon>Ectothiorhodospira</taxon>
    </lineage>
</organism>
<dbReference type="Gene3D" id="3.30.450.90">
    <property type="match status" value="1"/>
</dbReference>
<dbReference type="InterPro" id="IPR027417">
    <property type="entry name" value="P-loop_NTPase"/>
</dbReference>
<dbReference type="STRING" id="195064.SAMN05421721_11316"/>
<evidence type="ECO:0000313" key="4">
    <source>
        <dbReference type="Proteomes" id="UP000199556"/>
    </source>
</evidence>
<dbReference type="InterPro" id="IPR006321">
    <property type="entry name" value="PilT/PilU"/>
</dbReference>
<sequence length="364" mass="40164">MPRIDAFLKLAREQGCSDLHLAVGVPPMLRMNGELMPIRFRDLGDRELEAYVMEILTPAQRQRFQGGEDLDFAYVDAHEGRFRANIFRKATGLGATFRHIPAEIPALETLGLPPVLRELVDHTQGMVLVTGSTGTGKSTTLAALIDHINAERAVNIVSLEDPVEFVHRNRRAQVIQREVGTHVPGYAAGLRAALRQDPDVILVGELRDTDSVVMSMIAAETGHLVLSTLHTTSAVKTIDRILDALPTEQREQGKTFLAQNLHGVVTQTLVKTADGRGRRAVAECMRVNRAIARMIMTDKVHQIPSQMQTGRDQGMQLLDQALLEAIQRGEVDPDDAYRYASDKQAFQRYVTDAGLLPRIDLAGG</sequence>
<name>A0A1I4S4Z9_ECTMO</name>
<dbReference type="InterPro" id="IPR050921">
    <property type="entry name" value="T4SS_GSP_E_ATPase"/>
</dbReference>